<organism evidence="1 2">
    <name type="scientific">Rhamnella rubrinervis</name>
    <dbReference type="NCBI Taxonomy" id="2594499"/>
    <lineage>
        <taxon>Eukaryota</taxon>
        <taxon>Viridiplantae</taxon>
        <taxon>Streptophyta</taxon>
        <taxon>Embryophyta</taxon>
        <taxon>Tracheophyta</taxon>
        <taxon>Spermatophyta</taxon>
        <taxon>Magnoliopsida</taxon>
        <taxon>eudicotyledons</taxon>
        <taxon>Gunneridae</taxon>
        <taxon>Pentapetalae</taxon>
        <taxon>rosids</taxon>
        <taxon>fabids</taxon>
        <taxon>Rosales</taxon>
        <taxon>Rhamnaceae</taxon>
        <taxon>rhamnoid group</taxon>
        <taxon>Rhamneae</taxon>
        <taxon>Rhamnella</taxon>
    </lineage>
</organism>
<proteinExistence type="predicted"/>
<dbReference type="Proteomes" id="UP000796880">
    <property type="component" value="Unassembled WGS sequence"/>
</dbReference>
<gene>
    <name evidence="1" type="ORF">FNV43_RR20960</name>
</gene>
<dbReference type="AlphaFoldDB" id="A0A8K0DVS3"/>
<evidence type="ECO:0000313" key="1">
    <source>
        <dbReference type="EMBL" id="KAF3438200.1"/>
    </source>
</evidence>
<name>A0A8K0DVS3_9ROSA</name>
<protein>
    <submittedName>
        <fullName evidence="1">Uncharacterized protein</fullName>
    </submittedName>
</protein>
<accession>A0A8K0DVS3</accession>
<dbReference type="EMBL" id="VOIH02000009">
    <property type="protein sequence ID" value="KAF3438200.1"/>
    <property type="molecule type" value="Genomic_DNA"/>
</dbReference>
<sequence>MSRQQNRIALIRQHLAANRRSIQSSAAITALPSIRTDFKPRPPLMPQHAMLRLPKSTMSFQSQARKHPMSQDPSLARMQIHCVTSAFEDLIGKHALKAMHVAAQSTKDQPCGASRG</sequence>
<keyword evidence="2" id="KW-1185">Reference proteome</keyword>
<reference evidence="1" key="1">
    <citation type="submission" date="2020-03" db="EMBL/GenBank/DDBJ databases">
        <title>A high-quality chromosome-level genome assembly of a woody plant with both climbing and erect habits, Rhamnella rubrinervis.</title>
        <authorList>
            <person name="Lu Z."/>
            <person name="Yang Y."/>
            <person name="Zhu X."/>
            <person name="Sun Y."/>
        </authorList>
    </citation>
    <scope>NUCLEOTIDE SEQUENCE</scope>
    <source>
        <strain evidence="1">BYM</strain>
        <tissue evidence="1">Leaf</tissue>
    </source>
</reference>
<evidence type="ECO:0000313" key="2">
    <source>
        <dbReference type="Proteomes" id="UP000796880"/>
    </source>
</evidence>
<comment type="caution">
    <text evidence="1">The sequence shown here is derived from an EMBL/GenBank/DDBJ whole genome shotgun (WGS) entry which is preliminary data.</text>
</comment>